<keyword evidence="1" id="KW-0479">Metal-binding</keyword>
<feature type="domain" description="RING-type" evidence="5">
    <location>
        <begin position="330"/>
        <end position="375"/>
    </location>
</feature>
<dbReference type="GO" id="GO:0008270">
    <property type="term" value="F:zinc ion binding"/>
    <property type="evidence" value="ECO:0007669"/>
    <property type="project" value="UniProtKB-KW"/>
</dbReference>
<dbReference type="InterPro" id="IPR001841">
    <property type="entry name" value="Znf_RING"/>
</dbReference>
<dbReference type="PROSITE" id="PS00518">
    <property type="entry name" value="ZF_RING_1"/>
    <property type="match status" value="1"/>
</dbReference>
<dbReference type="SUPFAM" id="SSF57850">
    <property type="entry name" value="RING/U-box"/>
    <property type="match status" value="1"/>
</dbReference>
<dbReference type="OrthoDB" id="5828209at2759"/>
<dbReference type="Gene3D" id="3.30.40.10">
    <property type="entry name" value="Zinc/RING finger domain, C3HC4 (zinc finger)"/>
    <property type="match status" value="1"/>
</dbReference>
<dbReference type="AlphaFoldDB" id="A0A1R2BUW3"/>
<evidence type="ECO:0000259" key="5">
    <source>
        <dbReference type="PROSITE" id="PS50089"/>
    </source>
</evidence>
<dbReference type="PANTHER" id="PTHR22791">
    <property type="entry name" value="RING-TYPE DOMAIN-CONTAINING PROTEIN"/>
    <property type="match status" value="1"/>
</dbReference>
<name>A0A1R2BUW3_9CILI</name>
<organism evidence="6 7">
    <name type="scientific">Stentor coeruleus</name>
    <dbReference type="NCBI Taxonomy" id="5963"/>
    <lineage>
        <taxon>Eukaryota</taxon>
        <taxon>Sar</taxon>
        <taxon>Alveolata</taxon>
        <taxon>Ciliophora</taxon>
        <taxon>Postciliodesmatophora</taxon>
        <taxon>Heterotrichea</taxon>
        <taxon>Heterotrichida</taxon>
        <taxon>Stentoridae</taxon>
        <taxon>Stentor</taxon>
    </lineage>
</organism>
<dbReference type="InterPro" id="IPR027370">
    <property type="entry name" value="Znf-RING_euk"/>
</dbReference>
<keyword evidence="2 4" id="KW-0863">Zinc-finger</keyword>
<dbReference type="GO" id="GO:0016567">
    <property type="term" value="P:protein ubiquitination"/>
    <property type="evidence" value="ECO:0007669"/>
    <property type="project" value="TreeGrafter"/>
</dbReference>
<feature type="domain" description="RING-type" evidence="5">
    <location>
        <begin position="5"/>
        <end position="48"/>
    </location>
</feature>
<dbReference type="InterPro" id="IPR038648">
    <property type="entry name" value="PHR_sf"/>
</dbReference>
<accession>A0A1R2BUW3</accession>
<dbReference type="EMBL" id="MPUH01000416">
    <property type="protein sequence ID" value="OMJ80622.1"/>
    <property type="molecule type" value="Genomic_DNA"/>
</dbReference>
<dbReference type="InterPro" id="IPR012983">
    <property type="entry name" value="PHR"/>
</dbReference>
<dbReference type="InterPro" id="IPR017907">
    <property type="entry name" value="Znf_RING_CS"/>
</dbReference>
<keyword evidence="3" id="KW-0862">Zinc</keyword>
<dbReference type="Pfam" id="PF08005">
    <property type="entry name" value="PHR"/>
    <property type="match status" value="1"/>
</dbReference>
<reference evidence="6 7" key="1">
    <citation type="submission" date="2016-11" db="EMBL/GenBank/DDBJ databases">
        <title>The macronuclear genome of Stentor coeruleus: a giant cell with tiny introns.</title>
        <authorList>
            <person name="Slabodnick M."/>
            <person name="Ruby J.G."/>
            <person name="Reiff S.B."/>
            <person name="Swart E.C."/>
            <person name="Gosai S."/>
            <person name="Prabakaran S."/>
            <person name="Witkowska E."/>
            <person name="Larue G.E."/>
            <person name="Fisher S."/>
            <person name="Freeman R.M."/>
            <person name="Gunawardena J."/>
            <person name="Chu W."/>
            <person name="Stover N.A."/>
            <person name="Gregory B.D."/>
            <person name="Nowacki M."/>
            <person name="Derisi J."/>
            <person name="Roy S.W."/>
            <person name="Marshall W.F."/>
            <person name="Sood P."/>
        </authorList>
    </citation>
    <scope>NUCLEOTIDE SEQUENCE [LARGE SCALE GENOMIC DNA]</scope>
    <source>
        <strain evidence="6">WM001</strain>
    </source>
</reference>
<dbReference type="InterPro" id="IPR013083">
    <property type="entry name" value="Znf_RING/FYVE/PHD"/>
</dbReference>
<dbReference type="Proteomes" id="UP000187209">
    <property type="component" value="Unassembled WGS sequence"/>
</dbReference>
<sequence>MDFECHICSNPYTSAYRIPKVIPCGHTFCSICLEDLQKRQNLICPQCQKSWDSSNPISTNHSLVKLIIEIELYCQNHNQGQLAVCINRATLVSLCEQCAQNIPEELKIQVQKAKSWLKKQISSFIPIVSAEVQEEIKDIEKKSNADKLEFLKKLKLLMDKIFCDNHRNKESTALDLTTGKTLCLECIPENQASIIDIGNRDFPSTLLKRLTKLRRLCKKVPVQGSLQKNIKELGELDKKELIAYYKKLLEEDLGDVVVFNKNYCGICDNNYSDDNEPLFLPCFGVHSICLDCTRGLDVISCPYGNLGCAKNCPIELTESIWDKNHPVPNCEACKQPYDLKLKLPKVLPCRYVICFQCLGEKRHYLRDTGKCKYCQEVHEKVHSLCNNEYFMSKVRKQSVYCSIHKHRLAVKLNLDSWMSMCEECRQGGEVALNLSSPGAVVFDTLNREFAEKFENPEFRSNCLSSTEPSQLALIYYSASQAQYTNRPLDQFRTLSLQAKIDTIRLGLNPEKKNHLRTSMPKGRILIEKTFNEDFAYVYRFYSVMPPEEFNYNFIPQTKPWIIYYERNQIEAVAFTCDKKIVLCGIGFGQALNKIPTLLEFIEIRIGKSLLAEPKMIQNKKQEFHYNGVIEDIMFEKPIEILPDMFYNIKAKIKGQLLFRGNPFDLKEAICGSDGTVFKFAEPENIGDYYINGQHHFNGPIIKLIYKEFK</sequence>
<dbReference type="PROSITE" id="PS50089">
    <property type="entry name" value="ZF_RING_2"/>
    <property type="match status" value="2"/>
</dbReference>
<evidence type="ECO:0000256" key="1">
    <source>
        <dbReference type="ARBA" id="ARBA00022723"/>
    </source>
</evidence>
<evidence type="ECO:0000256" key="3">
    <source>
        <dbReference type="ARBA" id="ARBA00022833"/>
    </source>
</evidence>
<gene>
    <name evidence="6" type="ORF">SteCoe_19108</name>
</gene>
<dbReference type="GO" id="GO:0061630">
    <property type="term" value="F:ubiquitin protein ligase activity"/>
    <property type="evidence" value="ECO:0007669"/>
    <property type="project" value="TreeGrafter"/>
</dbReference>
<evidence type="ECO:0000313" key="7">
    <source>
        <dbReference type="Proteomes" id="UP000187209"/>
    </source>
</evidence>
<dbReference type="Gene3D" id="2.60.120.820">
    <property type="entry name" value="PHR domain"/>
    <property type="match status" value="1"/>
</dbReference>
<evidence type="ECO:0000256" key="4">
    <source>
        <dbReference type="PROSITE-ProRule" id="PRU00175"/>
    </source>
</evidence>
<dbReference type="SMART" id="SM00184">
    <property type="entry name" value="RING"/>
    <property type="match status" value="3"/>
</dbReference>
<protein>
    <recommendedName>
        <fullName evidence="5">RING-type domain-containing protein</fullName>
    </recommendedName>
</protein>
<evidence type="ECO:0000256" key="2">
    <source>
        <dbReference type="ARBA" id="ARBA00022771"/>
    </source>
</evidence>
<dbReference type="Pfam" id="PF13445">
    <property type="entry name" value="zf-RING_UBOX"/>
    <property type="match status" value="1"/>
</dbReference>
<proteinExistence type="predicted"/>
<dbReference type="PANTHER" id="PTHR22791:SF34">
    <property type="entry name" value="RING-TYPE DOMAIN-CONTAINING PROTEIN"/>
    <property type="match status" value="1"/>
</dbReference>
<keyword evidence="7" id="KW-1185">Reference proteome</keyword>
<evidence type="ECO:0000313" key="6">
    <source>
        <dbReference type="EMBL" id="OMJ80622.1"/>
    </source>
</evidence>
<comment type="caution">
    <text evidence="6">The sequence shown here is derived from an EMBL/GenBank/DDBJ whole genome shotgun (WGS) entry which is preliminary data.</text>
</comment>
<dbReference type="InterPro" id="IPR051435">
    <property type="entry name" value="RING_finger_E3_ubiq-ligases"/>
</dbReference>